<evidence type="ECO:0000259" key="7">
    <source>
        <dbReference type="PROSITE" id="PS50846"/>
    </source>
</evidence>
<evidence type="ECO:0000256" key="4">
    <source>
        <dbReference type="ARBA" id="ARBA00022989"/>
    </source>
</evidence>
<dbReference type="EMBL" id="JRYB01000001">
    <property type="protein sequence ID" value="OIJ42451.1"/>
    <property type="molecule type" value="Genomic_DNA"/>
</dbReference>
<feature type="domain" description="HMA" evidence="7">
    <location>
        <begin position="12"/>
        <end position="75"/>
    </location>
</feature>
<feature type="transmembrane region" description="Helical" evidence="6">
    <location>
        <begin position="334"/>
        <end position="352"/>
    </location>
</feature>
<dbReference type="InterPro" id="IPR050681">
    <property type="entry name" value="CDF/SLC30A"/>
</dbReference>
<feature type="transmembrane region" description="Helical" evidence="6">
    <location>
        <begin position="270"/>
        <end position="290"/>
    </location>
</feature>
<dbReference type="RefSeq" id="WP_071362906.1">
    <property type="nucleotide sequence ID" value="NZ_JRYB01000001.1"/>
</dbReference>
<dbReference type="PROSITE" id="PS50846">
    <property type="entry name" value="HMA_2"/>
    <property type="match status" value="1"/>
</dbReference>
<dbReference type="Gene3D" id="3.30.70.100">
    <property type="match status" value="1"/>
</dbReference>
<comment type="caution">
    <text evidence="8">The sequence shown here is derived from an EMBL/GenBank/DDBJ whole genome shotgun (WGS) entry which is preliminary data.</text>
</comment>
<evidence type="ECO:0000256" key="3">
    <source>
        <dbReference type="ARBA" id="ARBA00022906"/>
    </source>
</evidence>
<protein>
    <submittedName>
        <fullName evidence="8">Heavy-metal-associated domain protein</fullName>
    </submittedName>
</protein>
<reference evidence="8 9" key="1">
    <citation type="submission" date="2014-10" db="EMBL/GenBank/DDBJ databases">
        <authorList>
            <person name="Seo M.-J."/>
            <person name="Seok Y.J."/>
            <person name="Cha I.-T."/>
        </authorList>
    </citation>
    <scope>NUCLEOTIDE SEQUENCE [LARGE SCALE GENOMIC DNA]</scope>
    <source>
        <strain evidence="8 9">NEU</strain>
    </source>
</reference>
<dbReference type="SUPFAM" id="SSF161111">
    <property type="entry name" value="Cation efflux protein transmembrane domain-like"/>
    <property type="match status" value="1"/>
</dbReference>
<keyword evidence="2 6" id="KW-0812">Transmembrane</keyword>
<keyword evidence="3" id="KW-0813">Transport</keyword>
<feature type="transmembrane region" description="Helical" evidence="6">
    <location>
        <begin position="241"/>
        <end position="258"/>
    </location>
</feature>
<dbReference type="Pfam" id="PF00403">
    <property type="entry name" value="HMA"/>
    <property type="match status" value="1"/>
</dbReference>
<evidence type="ECO:0000256" key="6">
    <source>
        <dbReference type="SAM" id="Phobius"/>
    </source>
</evidence>
<dbReference type="SUPFAM" id="SSF55008">
    <property type="entry name" value="HMA, heavy metal-associated domain"/>
    <property type="match status" value="2"/>
</dbReference>
<accession>A0A1S2NBI0</accession>
<dbReference type="InterPro" id="IPR027469">
    <property type="entry name" value="Cation_efflux_TMD_sf"/>
</dbReference>
<dbReference type="GO" id="GO:0005886">
    <property type="term" value="C:plasma membrane"/>
    <property type="evidence" value="ECO:0007669"/>
    <property type="project" value="TreeGrafter"/>
</dbReference>
<dbReference type="CDD" id="cd00371">
    <property type="entry name" value="HMA"/>
    <property type="match status" value="1"/>
</dbReference>
<sequence length="355" mass="37616">MTQNQTPAAARLETELFVSKMDCPSEENLIRMALGKVSGIDNIAFDLNARTVTVLHHGKADALVEVLQPLRLGVELRGSHPAKPKVHSKRMLSTLGIPKMDCPSEENMIRMALADVGGVQSLNFDLAQRQLHVAHTGEVDPILQKLAPLKLGAHLIGSQLDSSQEEASPDKAGDASEAKTLRLLLAINAIMFVVELGWGLAAESTGLVADSLDMFADAAVYGLALYAVGRAAALKTRAAHLAGWLQLVLALGALSEVVRRAFFGSEPESALMMGVGAVALVANVACLVLIAKKRDRGAHMKASYIFSANDVIANIGVIAAGALVTWTESPYPDLIVGTIIGVIVLSGARRILKLK</sequence>
<dbReference type="InterPro" id="IPR006121">
    <property type="entry name" value="HMA_dom"/>
</dbReference>
<dbReference type="PANTHER" id="PTHR11562">
    <property type="entry name" value="CATION EFFLUX PROTEIN/ ZINC TRANSPORTER"/>
    <property type="match status" value="1"/>
</dbReference>
<feature type="transmembrane region" description="Helical" evidence="6">
    <location>
        <begin position="302"/>
        <end position="322"/>
    </location>
</feature>
<evidence type="ECO:0000313" key="9">
    <source>
        <dbReference type="Proteomes" id="UP000180246"/>
    </source>
</evidence>
<organism evidence="8 9">
    <name type="scientific">Massilia timonae</name>
    <dbReference type="NCBI Taxonomy" id="47229"/>
    <lineage>
        <taxon>Bacteria</taxon>
        <taxon>Pseudomonadati</taxon>
        <taxon>Pseudomonadota</taxon>
        <taxon>Betaproteobacteria</taxon>
        <taxon>Burkholderiales</taxon>
        <taxon>Oxalobacteraceae</taxon>
        <taxon>Telluria group</taxon>
        <taxon>Massilia</taxon>
    </lineage>
</organism>
<feature type="transmembrane region" description="Helical" evidence="6">
    <location>
        <begin position="207"/>
        <end position="229"/>
    </location>
</feature>
<name>A0A1S2NBI0_9BURK</name>
<dbReference type="Proteomes" id="UP000180246">
    <property type="component" value="Unassembled WGS sequence"/>
</dbReference>
<feature type="transmembrane region" description="Helical" evidence="6">
    <location>
        <begin position="181"/>
        <end position="201"/>
    </location>
</feature>
<dbReference type="PANTHER" id="PTHR11562:SF17">
    <property type="entry name" value="RE54080P-RELATED"/>
    <property type="match status" value="1"/>
</dbReference>
<proteinExistence type="predicted"/>
<dbReference type="Gene3D" id="1.20.1510.10">
    <property type="entry name" value="Cation efflux protein transmembrane domain"/>
    <property type="match status" value="1"/>
</dbReference>
<keyword evidence="3" id="KW-0864">Zinc transport</keyword>
<gene>
    <name evidence="8" type="ORF">LO55_4143</name>
</gene>
<evidence type="ECO:0000313" key="8">
    <source>
        <dbReference type="EMBL" id="OIJ42451.1"/>
    </source>
</evidence>
<dbReference type="GO" id="GO:0046872">
    <property type="term" value="F:metal ion binding"/>
    <property type="evidence" value="ECO:0007669"/>
    <property type="project" value="InterPro"/>
</dbReference>
<dbReference type="InterPro" id="IPR058533">
    <property type="entry name" value="Cation_efflux_TM"/>
</dbReference>
<evidence type="ECO:0000256" key="2">
    <source>
        <dbReference type="ARBA" id="ARBA00022692"/>
    </source>
</evidence>
<evidence type="ECO:0000256" key="1">
    <source>
        <dbReference type="ARBA" id="ARBA00004141"/>
    </source>
</evidence>
<dbReference type="Pfam" id="PF01545">
    <property type="entry name" value="Cation_efflux"/>
    <property type="match status" value="1"/>
</dbReference>
<keyword evidence="5 6" id="KW-0472">Membrane</keyword>
<evidence type="ECO:0000256" key="5">
    <source>
        <dbReference type="ARBA" id="ARBA00023136"/>
    </source>
</evidence>
<keyword evidence="4 6" id="KW-1133">Transmembrane helix</keyword>
<comment type="subcellular location">
    <subcellularLocation>
        <location evidence="1">Membrane</location>
        <topology evidence="1">Multi-pass membrane protein</topology>
    </subcellularLocation>
</comment>
<dbReference type="InterPro" id="IPR036163">
    <property type="entry name" value="HMA_dom_sf"/>
</dbReference>
<dbReference type="AlphaFoldDB" id="A0A1S2NBI0"/>
<keyword evidence="3" id="KW-0862">Zinc</keyword>
<keyword evidence="3" id="KW-0406">Ion transport</keyword>
<dbReference type="GO" id="GO:0005385">
    <property type="term" value="F:zinc ion transmembrane transporter activity"/>
    <property type="evidence" value="ECO:0007669"/>
    <property type="project" value="TreeGrafter"/>
</dbReference>